<keyword evidence="8" id="KW-0732">Signal</keyword>
<dbReference type="InterPro" id="IPR023997">
    <property type="entry name" value="TonB-dep_OMP_SusC/RagA_CS"/>
</dbReference>
<feature type="domain" description="TonB-dependent receptor plug" evidence="9">
    <location>
        <begin position="131"/>
        <end position="238"/>
    </location>
</feature>
<evidence type="ECO:0000256" key="7">
    <source>
        <dbReference type="PROSITE-ProRule" id="PRU01360"/>
    </source>
</evidence>
<organism evidence="10 11">
    <name type="scientific">Pedobacter kyonggii</name>
    <dbReference type="NCBI Taxonomy" id="1926871"/>
    <lineage>
        <taxon>Bacteria</taxon>
        <taxon>Pseudomonadati</taxon>
        <taxon>Bacteroidota</taxon>
        <taxon>Sphingobacteriia</taxon>
        <taxon>Sphingobacteriales</taxon>
        <taxon>Sphingobacteriaceae</taxon>
        <taxon>Pedobacter</taxon>
    </lineage>
</organism>
<dbReference type="InterPro" id="IPR008969">
    <property type="entry name" value="CarboxyPept-like_regulatory"/>
</dbReference>
<evidence type="ECO:0000256" key="1">
    <source>
        <dbReference type="ARBA" id="ARBA00004571"/>
    </source>
</evidence>
<evidence type="ECO:0000256" key="4">
    <source>
        <dbReference type="ARBA" id="ARBA00022692"/>
    </source>
</evidence>
<evidence type="ECO:0000256" key="8">
    <source>
        <dbReference type="SAM" id="SignalP"/>
    </source>
</evidence>
<dbReference type="Gene3D" id="2.170.130.10">
    <property type="entry name" value="TonB-dependent receptor, plug domain"/>
    <property type="match status" value="1"/>
</dbReference>
<keyword evidence="5 7" id="KW-0472">Membrane</keyword>
<feature type="chain" id="PRO_5020443718" evidence="8">
    <location>
        <begin position="39"/>
        <end position="1030"/>
    </location>
</feature>
<dbReference type="InterPro" id="IPR037066">
    <property type="entry name" value="Plug_dom_sf"/>
</dbReference>
<accession>A0A4Q9HAE2</accession>
<keyword evidence="4 7" id="KW-0812">Transmembrane</keyword>
<dbReference type="SUPFAM" id="SSF49464">
    <property type="entry name" value="Carboxypeptidase regulatory domain-like"/>
    <property type="match status" value="1"/>
</dbReference>
<evidence type="ECO:0000256" key="6">
    <source>
        <dbReference type="ARBA" id="ARBA00023237"/>
    </source>
</evidence>
<dbReference type="Pfam" id="PF13715">
    <property type="entry name" value="CarbopepD_reg_2"/>
    <property type="match status" value="1"/>
</dbReference>
<dbReference type="NCBIfam" id="TIGR04056">
    <property type="entry name" value="OMP_RagA_SusC"/>
    <property type="match status" value="1"/>
</dbReference>
<gene>
    <name evidence="10" type="ORF">EYS08_17610</name>
</gene>
<dbReference type="InterPro" id="IPR012910">
    <property type="entry name" value="Plug_dom"/>
</dbReference>
<dbReference type="FunFam" id="2.170.130.10:FF:000008">
    <property type="entry name" value="SusC/RagA family TonB-linked outer membrane protein"/>
    <property type="match status" value="1"/>
</dbReference>
<evidence type="ECO:0000313" key="11">
    <source>
        <dbReference type="Proteomes" id="UP000291819"/>
    </source>
</evidence>
<dbReference type="AlphaFoldDB" id="A0A4Q9HAE2"/>
<reference evidence="10 11" key="1">
    <citation type="submission" date="2019-02" db="EMBL/GenBank/DDBJ databases">
        <title>Pedobacter kyonggii whole genome sequence analysis.</title>
        <authorList>
            <person name="Dahal R.H."/>
        </authorList>
    </citation>
    <scope>NUCLEOTIDE SEQUENCE [LARGE SCALE GENOMIC DNA]</scope>
    <source>
        <strain evidence="10 11">K-4-11-1</strain>
    </source>
</reference>
<evidence type="ECO:0000256" key="3">
    <source>
        <dbReference type="ARBA" id="ARBA00022452"/>
    </source>
</evidence>
<dbReference type="Pfam" id="PF07715">
    <property type="entry name" value="Plug"/>
    <property type="match status" value="1"/>
</dbReference>
<comment type="similarity">
    <text evidence="7">Belongs to the TonB-dependent receptor family.</text>
</comment>
<name>A0A4Q9HAE2_9SPHI</name>
<comment type="caution">
    <text evidence="10">The sequence shown here is derived from an EMBL/GenBank/DDBJ whole genome shotgun (WGS) entry which is preliminary data.</text>
</comment>
<dbReference type="InterPro" id="IPR036942">
    <property type="entry name" value="Beta-barrel_TonB_sf"/>
</dbReference>
<proteinExistence type="inferred from homology"/>
<evidence type="ECO:0000256" key="2">
    <source>
        <dbReference type="ARBA" id="ARBA00022448"/>
    </source>
</evidence>
<keyword evidence="3 7" id="KW-1134">Transmembrane beta strand</keyword>
<protein>
    <submittedName>
        <fullName evidence="10">TonB-dependent receptor</fullName>
    </submittedName>
</protein>
<feature type="signal peptide" evidence="8">
    <location>
        <begin position="1"/>
        <end position="38"/>
    </location>
</feature>
<keyword evidence="11" id="KW-1185">Reference proteome</keyword>
<dbReference type="EMBL" id="SIXF01000019">
    <property type="protein sequence ID" value="TBO40771.1"/>
    <property type="molecule type" value="Genomic_DNA"/>
</dbReference>
<dbReference type="NCBIfam" id="TIGR04057">
    <property type="entry name" value="SusC_RagA_signa"/>
    <property type="match status" value="1"/>
</dbReference>
<evidence type="ECO:0000256" key="5">
    <source>
        <dbReference type="ARBA" id="ARBA00023136"/>
    </source>
</evidence>
<dbReference type="PROSITE" id="PS52016">
    <property type="entry name" value="TONB_DEPENDENT_REC_3"/>
    <property type="match status" value="1"/>
</dbReference>
<comment type="subcellular location">
    <subcellularLocation>
        <location evidence="1 7">Cell outer membrane</location>
        <topology evidence="1 7">Multi-pass membrane protein</topology>
    </subcellularLocation>
</comment>
<keyword evidence="2 7" id="KW-0813">Transport</keyword>
<evidence type="ECO:0000313" key="10">
    <source>
        <dbReference type="EMBL" id="TBO40771.1"/>
    </source>
</evidence>
<sequence length="1030" mass="112467">MRNEFLQFFVKPGAGLSKCLAKLSLIVFFSLFVVAAHAQTQVKGRVVDDQGKPLPGVSILVKGTSTSTTTLGTGNFSIAVPTSNSVLVFSYIGFTSREVPVRNQTEINVTLLPSAAELEQVVVVGYGTQRKESVTGSVANISGDKVREIPAPNVAQAIQGRIAGVNISQTSTKPGATMQILIRGQRSLSASNDPLVVLDGIPFPGSIGDINPNDIKSLDILKDASATAIYGSRGANGVILITTNRGQQGAPAKVSYNSYTGLQTLFAKYPMMDGPEFIALRKAAGLFTTNGADESNDVNTDWQDLFYDKSAVVTSHDVGVSGGSTTGSYSFGGGYYQNQSLIPTQQYTRYSMKASMDQQIASFLRIGFTTNNNYNLSEGNQLGVYGILSNSPIANPYNADGSLKRTIRMPQDESWIYTRELTKNLSDKWLNETRGFATYNSFYGEINIPWVKGLKYRTNLGLDFIQSNNGNYTGVGIGNATATTVSTAGVSNSQTYHWTLENLLTYDRTFSEKHNINVVALYSAEQNKFNSSSMSARDIPSDAFQFYNLGQANGELTIGNGNYNLSGLMSYMGRVMYAYDNRYLISATIRSDASSRLAPGHKWNTYPAVSVGWNLMNENFMKGITAIDRLKIRVGYGQTSNQAVSPYQTLGLLNSRPYNFGDNNYATGYYVSKLPSPGLGWEYSQTWNYGLDFSLLKSRLTGTFEYYVTNTKDILLDVALPSTAGVGSYTANIGQTQNKGWELSVNGNIFNDKGGWSWDVGFNLYANRNKLVALASGQTRDEGNAWFVGHNINAIYDFEKVGLWQAGDPHLNVLEPGGNVGMIKVKYTGDFDATGKPTRPIGAADRQIMDVDPKLSGGFNTRVAYKGFDLNVVGLFKDGGILLSTLYGSSGYLNLLSGRRNNVKVDYWTPENTGAKYPKPGGIAGGDNPKYGSTLGYFDASFLKIRTISLGYDFNRSLLKDSRLKLRMYLTVQNPFVMFSPYHRESGMDPETNSYGDENAAVTSYPRRILTIGTNTPSTRNYIAGLNLTF</sequence>
<keyword evidence="6 7" id="KW-0998">Cell outer membrane</keyword>
<dbReference type="InterPro" id="IPR023996">
    <property type="entry name" value="TonB-dep_OMP_SusC/RagA"/>
</dbReference>
<dbReference type="Gene3D" id="2.40.170.20">
    <property type="entry name" value="TonB-dependent receptor, beta-barrel domain"/>
    <property type="match status" value="1"/>
</dbReference>
<dbReference type="SUPFAM" id="SSF56935">
    <property type="entry name" value="Porins"/>
    <property type="match status" value="1"/>
</dbReference>
<evidence type="ECO:0000259" key="9">
    <source>
        <dbReference type="Pfam" id="PF07715"/>
    </source>
</evidence>
<dbReference type="RefSeq" id="WP_131031286.1">
    <property type="nucleotide sequence ID" value="NZ_SIXF01000019.1"/>
</dbReference>
<dbReference type="Proteomes" id="UP000291819">
    <property type="component" value="Unassembled WGS sequence"/>
</dbReference>
<dbReference type="GO" id="GO:0009279">
    <property type="term" value="C:cell outer membrane"/>
    <property type="evidence" value="ECO:0007669"/>
    <property type="project" value="UniProtKB-SubCell"/>
</dbReference>
<dbReference type="Gene3D" id="2.60.40.1120">
    <property type="entry name" value="Carboxypeptidase-like, regulatory domain"/>
    <property type="match status" value="1"/>
</dbReference>
<dbReference type="InterPro" id="IPR039426">
    <property type="entry name" value="TonB-dep_rcpt-like"/>
</dbReference>
<dbReference type="OrthoDB" id="9768177at2"/>
<keyword evidence="10" id="KW-0675">Receptor</keyword>